<dbReference type="AlphaFoldDB" id="A0A9P0EGZ6"/>
<evidence type="ECO:0000256" key="1">
    <source>
        <dbReference type="SAM" id="MobiDB-lite"/>
    </source>
</evidence>
<accession>A0A9P0EGZ6</accession>
<organism evidence="2 3">
    <name type="scientific">Nezara viridula</name>
    <name type="common">Southern green stink bug</name>
    <name type="synonym">Cimex viridulus</name>
    <dbReference type="NCBI Taxonomy" id="85310"/>
    <lineage>
        <taxon>Eukaryota</taxon>
        <taxon>Metazoa</taxon>
        <taxon>Ecdysozoa</taxon>
        <taxon>Arthropoda</taxon>
        <taxon>Hexapoda</taxon>
        <taxon>Insecta</taxon>
        <taxon>Pterygota</taxon>
        <taxon>Neoptera</taxon>
        <taxon>Paraneoptera</taxon>
        <taxon>Hemiptera</taxon>
        <taxon>Heteroptera</taxon>
        <taxon>Panheteroptera</taxon>
        <taxon>Pentatomomorpha</taxon>
        <taxon>Pentatomoidea</taxon>
        <taxon>Pentatomidae</taxon>
        <taxon>Pentatominae</taxon>
        <taxon>Nezara</taxon>
    </lineage>
</organism>
<evidence type="ECO:0000313" key="2">
    <source>
        <dbReference type="EMBL" id="CAH1393816.1"/>
    </source>
</evidence>
<feature type="region of interest" description="Disordered" evidence="1">
    <location>
        <begin position="349"/>
        <end position="370"/>
    </location>
</feature>
<keyword evidence="3" id="KW-1185">Reference proteome</keyword>
<name>A0A9P0EGZ6_NEZVI</name>
<dbReference type="OrthoDB" id="410104at2759"/>
<gene>
    <name evidence="2" type="ORF">NEZAVI_LOCUS4430</name>
</gene>
<proteinExistence type="predicted"/>
<sequence length="370" mass="42390">MGPNPDRELFLDSTGTEQPFFILTPARKDGSGSFLAGCSLEEKLKRWVLTQAIDSTRETSPGRHIERIDRSRALSRFNGYRTAILHTDACTKRWFRFILGRLQPGRETEAMGPNPGIVVVHRHLHDSIRHKYIWEALKECGVDKLYIDVITELCRNRKAFIAIDREEQPFFILTPARKDGSGSFLAGCSLEEKLKRWVLTQETSPGRHIERIDRSRDLSRFNGYRTAILHTDACTKRWFRFILGRLQPGRETEAMGPNPEQPFFILTPARKDGSGSFLAGCSLEEKLKRWVLTQAIDSTRETSPGRHIERIDRSRALSRFNGYRTAILHTDACTKRWFRFILGRLQPGRETEAMGPNPGTFQLEQSEDGS</sequence>
<dbReference type="EMBL" id="OV725078">
    <property type="protein sequence ID" value="CAH1393816.1"/>
    <property type="molecule type" value="Genomic_DNA"/>
</dbReference>
<reference evidence="2" key="1">
    <citation type="submission" date="2022-01" db="EMBL/GenBank/DDBJ databases">
        <authorList>
            <person name="King R."/>
        </authorList>
    </citation>
    <scope>NUCLEOTIDE SEQUENCE</scope>
</reference>
<evidence type="ECO:0000313" key="3">
    <source>
        <dbReference type="Proteomes" id="UP001152798"/>
    </source>
</evidence>
<dbReference type="Proteomes" id="UP001152798">
    <property type="component" value="Chromosome 2"/>
</dbReference>
<protein>
    <submittedName>
        <fullName evidence="2">Uncharacterized protein</fullName>
    </submittedName>
</protein>